<feature type="domain" description="Integral membrane bound transporter" evidence="6">
    <location>
        <begin position="193"/>
        <end position="314"/>
    </location>
</feature>
<evidence type="ECO:0000256" key="3">
    <source>
        <dbReference type="ARBA" id="ARBA00022989"/>
    </source>
</evidence>
<keyword evidence="2 5" id="KW-0812">Transmembrane</keyword>
<dbReference type="GO" id="GO:0016020">
    <property type="term" value="C:membrane"/>
    <property type="evidence" value="ECO:0007669"/>
    <property type="project" value="UniProtKB-SubCell"/>
</dbReference>
<evidence type="ECO:0000256" key="5">
    <source>
        <dbReference type="SAM" id="Phobius"/>
    </source>
</evidence>
<accession>A0A7W7F0P3</accession>
<keyword evidence="3 5" id="KW-1133">Transmembrane helix</keyword>
<evidence type="ECO:0000256" key="2">
    <source>
        <dbReference type="ARBA" id="ARBA00022692"/>
    </source>
</evidence>
<organism evidence="7 8">
    <name type="scientific">Sphingomonas abaci</name>
    <dbReference type="NCBI Taxonomy" id="237611"/>
    <lineage>
        <taxon>Bacteria</taxon>
        <taxon>Pseudomonadati</taxon>
        <taxon>Pseudomonadota</taxon>
        <taxon>Alphaproteobacteria</taxon>
        <taxon>Sphingomonadales</taxon>
        <taxon>Sphingomonadaceae</taxon>
        <taxon>Sphingomonas</taxon>
    </lineage>
</organism>
<feature type="transmembrane region" description="Helical" evidence="5">
    <location>
        <begin position="235"/>
        <end position="261"/>
    </location>
</feature>
<dbReference type="EMBL" id="JACHNY010000005">
    <property type="protein sequence ID" value="MBB4618545.1"/>
    <property type="molecule type" value="Genomic_DNA"/>
</dbReference>
<feature type="transmembrane region" description="Helical" evidence="5">
    <location>
        <begin position="183"/>
        <end position="203"/>
    </location>
</feature>
<feature type="transmembrane region" description="Helical" evidence="5">
    <location>
        <begin position="20"/>
        <end position="52"/>
    </location>
</feature>
<feature type="transmembrane region" description="Helical" evidence="5">
    <location>
        <begin position="273"/>
        <end position="291"/>
    </location>
</feature>
<comment type="caution">
    <text evidence="7">The sequence shown here is derived from an EMBL/GenBank/DDBJ whole genome shotgun (WGS) entry which is preliminary data.</text>
</comment>
<feature type="transmembrane region" description="Helical" evidence="5">
    <location>
        <begin position="113"/>
        <end position="131"/>
    </location>
</feature>
<keyword evidence="4 5" id="KW-0472">Membrane</keyword>
<feature type="transmembrane region" description="Helical" evidence="5">
    <location>
        <begin position="303"/>
        <end position="320"/>
    </location>
</feature>
<evidence type="ECO:0000313" key="8">
    <source>
        <dbReference type="Proteomes" id="UP000574769"/>
    </source>
</evidence>
<dbReference type="AlphaFoldDB" id="A0A7W7F0P3"/>
<feature type="transmembrane region" description="Helical" evidence="5">
    <location>
        <begin position="137"/>
        <end position="157"/>
    </location>
</feature>
<sequence length="334" mass="34941">METRDALRQAFRFDWRGAVVAMPALFMLLLAGVLGGAHVAASIAAGAAFAVGFGATKRVRHRHLDAMLLTGVGMMVVSILGTLAGRDPLLELMVTMIMGGLCGALIRWDTALWWVWLQVIIAFLLAANYPGGLADGLHRAALVTLGTGVQIGTVWLMKRRIDAPATVSPPEDDVRAKDMALHALRAAICIGAALLASRAAHLVHQYWAPMTAMIVLKPGLRDTALRGVERIGGTILGIVIATGIILATGSPMLRVIAATVFATCAFGLQQARYAVLATAITATVVLMIAVAGSDLLGVDGDRLTATLIGGLVALGGAAIAPRRQVREQDHGIQG</sequence>
<evidence type="ECO:0000259" key="6">
    <source>
        <dbReference type="Pfam" id="PF13515"/>
    </source>
</evidence>
<keyword evidence="8" id="KW-1185">Reference proteome</keyword>
<feature type="transmembrane region" description="Helical" evidence="5">
    <location>
        <begin position="89"/>
        <end position="106"/>
    </location>
</feature>
<gene>
    <name evidence="7" type="ORF">GGQ96_002688</name>
</gene>
<dbReference type="InterPro" id="IPR049453">
    <property type="entry name" value="Memb_transporter_dom"/>
</dbReference>
<protein>
    <submittedName>
        <fullName evidence="7">Putative membrane protein YccC</fullName>
    </submittedName>
</protein>
<evidence type="ECO:0000256" key="4">
    <source>
        <dbReference type="ARBA" id="ARBA00023136"/>
    </source>
</evidence>
<dbReference type="RefSeq" id="WP_184115485.1">
    <property type="nucleotide sequence ID" value="NZ_JACHNY010000005.1"/>
</dbReference>
<feature type="transmembrane region" description="Helical" evidence="5">
    <location>
        <begin position="64"/>
        <end position="83"/>
    </location>
</feature>
<evidence type="ECO:0000313" key="7">
    <source>
        <dbReference type="EMBL" id="MBB4618545.1"/>
    </source>
</evidence>
<reference evidence="7 8" key="1">
    <citation type="submission" date="2020-08" db="EMBL/GenBank/DDBJ databases">
        <title>Genomic Encyclopedia of Type Strains, Phase IV (KMG-IV): sequencing the most valuable type-strain genomes for metagenomic binning, comparative biology and taxonomic classification.</title>
        <authorList>
            <person name="Goeker M."/>
        </authorList>
    </citation>
    <scope>NUCLEOTIDE SEQUENCE [LARGE SCALE GENOMIC DNA]</scope>
    <source>
        <strain evidence="7 8">DSM 15867</strain>
    </source>
</reference>
<proteinExistence type="predicted"/>
<dbReference type="Pfam" id="PF13515">
    <property type="entry name" value="FUSC_2"/>
    <property type="match status" value="1"/>
</dbReference>
<dbReference type="Proteomes" id="UP000574769">
    <property type="component" value="Unassembled WGS sequence"/>
</dbReference>
<comment type="subcellular location">
    <subcellularLocation>
        <location evidence="1">Membrane</location>
        <topology evidence="1">Multi-pass membrane protein</topology>
    </subcellularLocation>
</comment>
<evidence type="ECO:0000256" key="1">
    <source>
        <dbReference type="ARBA" id="ARBA00004141"/>
    </source>
</evidence>
<name>A0A7W7F0P3_9SPHN</name>